<proteinExistence type="predicted"/>
<dbReference type="AlphaFoldDB" id="A0A0K2V8H2"/>
<accession>A0A0K2V8H2</accession>
<protein>
    <submittedName>
        <fullName evidence="1">Uncharacterized protein</fullName>
    </submittedName>
</protein>
<dbReference type="EMBL" id="HACA01028875">
    <property type="protein sequence ID" value="CDW46236.1"/>
    <property type="molecule type" value="Transcribed_RNA"/>
</dbReference>
<evidence type="ECO:0000313" key="1">
    <source>
        <dbReference type="EMBL" id="CDW46236.1"/>
    </source>
</evidence>
<organism evidence="1">
    <name type="scientific">Lepeophtheirus salmonis</name>
    <name type="common">Salmon louse</name>
    <name type="synonym">Caligus salmonis</name>
    <dbReference type="NCBI Taxonomy" id="72036"/>
    <lineage>
        <taxon>Eukaryota</taxon>
        <taxon>Metazoa</taxon>
        <taxon>Ecdysozoa</taxon>
        <taxon>Arthropoda</taxon>
        <taxon>Crustacea</taxon>
        <taxon>Multicrustacea</taxon>
        <taxon>Hexanauplia</taxon>
        <taxon>Copepoda</taxon>
        <taxon>Siphonostomatoida</taxon>
        <taxon>Caligidae</taxon>
        <taxon>Lepeophtheirus</taxon>
    </lineage>
</organism>
<reference evidence="1" key="1">
    <citation type="submission" date="2014-05" db="EMBL/GenBank/DDBJ databases">
        <authorList>
            <person name="Chronopoulou M."/>
        </authorList>
    </citation>
    <scope>NUCLEOTIDE SEQUENCE</scope>
    <source>
        <tissue evidence="1">Whole organism</tissue>
    </source>
</reference>
<name>A0A0K2V8H2_LEPSM</name>
<sequence>MHHLADEITIRTAVHDYLSLKSSFRTPRLIVIQEHEGLKT</sequence>